<dbReference type="FunFam" id="3.90.730.10:FF:000017">
    <property type="entry name" value="Uncharacterized protein"/>
    <property type="match status" value="1"/>
</dbReference>
<dbReference type="InterPro" id="IPR001568">
    <property type="entry name" value="RNase_T2-like"/>
</dbReference>
<gene>
    <name evidence="3" type="ORF">PPENT_87.1.T0100045</name>
</gene>
<dbReference type="EMBL" id="CAJJDO010000010">
    <property type="protein sequence ID" value="CAD8141305.1"/>
    <property type="molecule type" value="Genomic_DNA"/>
</dbReference>
<evidence type="ECO:0000313" key="4">
    <source>
        <dbReference type="Proteomes" id="UP000689195"/>
    </source>
</evidence>
<organism evidence="3 4">
    <name type="scientific">Paramecium pentaurelia</name>
    <dbReference type="NCBI Taxonomy" id="43138"/>
    <lineage>
        <taxon>Eukaryota</taxon>
        <taxon>Sar</taxon>
        <taxon>Alveolata</taxon>
        <taxon>Ciliophora</taxon>
        <taxon>Intramacronucleata</taxon>
        <taxon>Oligohymenophorea</taxon>
        <taxon>Peniculida</taxon>
        <taxon>Parameciidae</taxon>
        <taxon>Paramecium</taxon>
    </lineage>
</organism>
<dbReference type="Proteomes" id="UP000689195">
    <property type="component" value="Unassembled WGS sequence"/>
</dbReference>
<name>A0A8S1SKY8_9CILI</name>
<keyword evidence="4" id="KW-1185">Reference proteome</keyword>
<dbReference type="GO" id="GO:0003723">
    <property type="term" value="F:RNA binding"/>
    <property type="evidence" value="ECO:0007669"/>
    <property type="project" value="InterPro"/>
</dbReference>
<dbReference type="GO" id="GO:0006401">
    <property type="term" value="P:RNA catabolic process"/>
    <property type="evidence" value="ECO:0007669"/>
    <property type="project" value="TreeGrafter"/>
</dbReference>
<dbReference type="GO" id="GO:0033897">
    <property type="term" value="F:ribonuclease T2 activity"/>
    <property type="evidence" value="ECO:0007669"/>
    <property type="project" value="InterPro"/>
</dbReference>
<protein>
    <submittedName>
        <fullName evidence="3">Uncharacterized protein</fullName>
    </submittedName>
</protein>
<sequence length="479" mass="56262">MKTTILLLLYIINQAYCQQNDEILGYMYVFAQEWPGSICKFQKCTKTYMGNYDNARWNTHGLWPNTMLQTSCGMIFNCKDEEYDEDKLTIATKTLIDVTWNGMYSDTFTFRKHEWEKHGTCHPDNLSQNGYMSRVGNLNNQYNYYKILASAGIYPDDDRQLTDGEVRAAFTKVLGISTAMSYTCQKDSSTGKFYIAELRTCITYIYQKSNSMILLYIKINKYINKMVQMKGMLIIQKLINKNVFVYQIINTMHQHPNICPTQSFYQEKCMQNRKRLLEQFKSTNFNKQYPCIQENQEQSIHQIEPSQLQSVQDNIQDNNDNCEIKESEKQQLIENNQSNQKKILMQFKFKTKLSQQIKSNELSNLLVQQSTEDNDKQITNKNQNTVETQTDLICNENQEKQKNKPKVIDDHCQTTEDIPIQTLIIQQMKEDALKPNKQWYSINLNSSIHPKLQMTEKFMSDNKVAIDYFDCLKNKLDEN</sequence>
<dbReference type="PANTHER" id="PTHR11240:SF22">
    <property type="entry name" value="RIBONUCLEASE T2"/>
    <property type="match status" value="1"/>
</dbReference>
<keyword evidence="1" id="KW-0175">Coiled coil</keyword>
<feature type="signal peptide" evidence="2">
    <location>
        <begin position="1"/>
        <end position="17"/>
    </location>
</feature>
<comment type="caution">
    <text evidence="3">The sequence shown here is derived from an EMBL/GenBank/DDBJ whole genome shotgun (WGS) entry which is preliminary data.</text>
</comment>
<evidence type="ECO:0000313" key="3">
    <source>
        <dbReference type="EMBL" id="CAD8141305.1"/>
    </source>
</evidence>
<dbReference type="PANTHER" id="PTHR11240">
    <property type="entry name" value="RIBONUCLEASE T2"/>
    <property type="match status" value="1"/>
</dbReference>
<dbReference type="OrthoDB" id="284165at2759"/>
<feature type="coiled-coil region" evidence="1">
    <location>
        <begin position="308"/>
        <end position="335"/>
    </location>
</feature>
<proteinExistence type="predicted"/>
<evidence type="ECO:0000256" key="2">
    <source>
        <dbReference type="SAM" id="SignalP"/>
    </source>
</evidence>
<dbReference type="InterPro" id="IPR033130">
    <property type="entry name" value="RNase_T2_His_AS_2"/>
</dbReference>
<evidence type="ECO:0000256" key="1">
    <source>
        <dbReference type="SAM" id="Coils"/>
    </source>
</evidence>
<accession>A0A8S1SKY8</accession>
<keyword evidence="2" id="KW-0732">Signal</keyword>
<dbReference type="PROSITE" id="PS00531">
    <property type="entry name" value="RNASE_T2_2"/>
    <property type="match status" value="1"/>
</dbReference>
<feature type="chain" id="PRO_5035749874" evidence="2">
    <location>
        <begin position="18"/>
        <end position="479"/>
    </location>
</feature>
<dbReference type="GO" id="GO:0005576">
    <property type="term" value="C:extracellular region"/>
    <property type="evidence" value="ECO:0007669"/>
    <property type="project" value="TreeGrafter"/>
</dbReference>
<dbReference type="Pfam" id="PF00445">
    <property type="entry name" value="Ribonuclease_T2"/>
    <property type="match status" value="1"/>
</dbReference>
<reference evidence="3" key="1">
    <citation type="submission" date="2021-01" db="EMBL/GenBank/DDBJ databases">
        <authorList>
            <consortium name="Genoscope - CEA"/>
            <person name="William W."/>
        </authorList>
    </citation>
    <scope>NUCLEOTIDE SEQUENCE</scope>
</reference>
<dbReference type="AlphaFoldDB" id="A0A8S1SKY8"/>